<name>A0AAV3S0T8_LITER</name>
<evidence type="ECO:0000313" key="2">
    <source>
        <dbReference type="Proteomes" id="UP001454036"/>
    </source>
</evidence>
<reference evidence="1 2" key="1">
    <citation type="submission" date="2024-01" db="EMBL/GenBank/DDBJ databases">
        <title>The complete chloroplast genome sequence of Lithospermum erythrorhizon: insights into the phylogenetic relationship among Boraginaceae species and the maternal lineages of purple gromwells.</title>
        <authorList>
            <person name="Okada T."/>
            <person name="Watanabe K."/>
        </authorList>
    </citation>
    <scope>NUCLEOTIDE SEQUENCE [LARGE SCALE GENOMIC DNA]</scope>
</reference>
<protein>
    <submittedName>
        <fullName evidence="1">Uncharacterized protein</fullName>
    </submittedName>
</protein>
<dbReference type="AlphaFoldDB" id="A0AAV3S0T8"/>
<accession>A0AAV3S0T8</accession>
<sequence length="85" mass="8867">MDGFSKILSLKVTGSTGHVLRILSEKQNLVALLQNQQDAALVFAAGRSLDELKAARSTVEQSASDAAEKLVAGGPLKSSSPCLDL</sequence>
<evidence type="ECO:0000313" key="1">
    <source>
        <dbReference type="EMBL" id="GAA0186147.1"/>
    </source>
</evidence>
<comment type="caution">
    <text evidence="1">The sequence shown here is derived from an EMBL/GenBank/DDBJ whole genome shotgun (WGS) entry which is preliminary data.</text>
</comment>
<proteinExistence type="predicted"/>
<gene>
    <name evidence="1" type="ORF">LIER_33435</name>
</gene>
<dbReference type="Proteomes" id="UP001454036">
    <property type="component" value="Unassembled WGS sequence"/>
</dbReference>
<dbReference type="EMBL" id="BAABME010013416">
    <property type="protein sequence ID" value="GAA0186147.1"/>
    <property type="molecule type" value="Genomic_DNA"/>
</dbReference>
<keyword evidence="2" id="KW-1185">Reference proteome</keyword>
<organism evidence="1 2">
    <name type="scientific">Lithospermum erythrorhizon</name>
    <name type="common">Purple gromwell</name>
    <name type="synonym">Lithospermum officinale var. erythrorhizon</name>
    <dbReference type="NCBI Taxonomy" id="34254"/>
    <lineage>
        <taxon>Eukaryota</taxon>
        <taxon>Viridiplantae</taxon>
        <taxon>Streptophyta</taxon>
        <taxon>Embryophyta</taxon>
        <taxon>Tracheophyta</taxon>
        <taxon>Spermatophyta</taxon>
        <taxon>Magnoliopsida</taxon>
        <taxon>eudicotyledons</taxon>
        <taxon>Gunneridae</taxon>
        <taxon>Pentapetalae</taxon>
        <taxon>asterids</taxon>
        <taxon>lamiids</taxon>
        <taxon>Boraginales</taxon>
        <taxon>Boraginaceae</taxon>
        <taxon>Boraginoideae</taxon>
        <taxon>Lithospermeae</taxon>
        <taxon>Lithospermum</taxon>
    </lineage>
</organism>